<protein>
    <submittedName>
        <fullName evidence="1">Phage portal protein</fullName>
    </submittedName>
</protein>
<gene>
    <name evidence="1" type="ORF">B5F14_06555</name>
</gene>
<organism evidence="1 2">
    <name type="scientific">Faecalitalea cylindroides</name>
    <dbReference type="NCBI Taxonomy" id="39483"/>
    <lineage>
        <taxon>Bacteria</taxon>
        <taxon>Bacillati</taxon>
        <taxon>Bacillota</taxon>
        <taxon>Erysipelotrichia</taxon>
        <taxon>Erysipelotrichales</taxon>
        <taxon>Erysipelotrichaceae</taxon>
        <taxon>Faecalitalea</taxon>
    </lineage>
</organism>
<comment type="caution">
    <text evidence="1">The sequence shown here is derived from an EMBL/GenBank/DDBJ whole genome shotgun (WGS) entry which is preliminary data.</text>
</comment>
<evidence type="ECO:0000313" key="1">
    <source>
        <dbReference type="EMBL" id="OUP60072.1"/>
    </source>
</evidence>
<dbReference type="InterPro" id="IPR006944">
    <property type="entry name" value="Phage/GTA_portal"/>
</dbReference>
<evidence type="ECO:0000313" key="2">
    <source>
        <dbReference type="Proteomes" id="UP000195447"/>
    </source>
</evidence>
<dbReference type="EMBL" id="NFKM01000011">
    <property type="protein sequence ID" value="OUP60072.1"/>
    <property type="molecule type" value="Genomic_DNA"/>
</dbReference>
<accession>A0A1Y4M075</accession>
<dbReference type="InterPro" id="IPR006427">
    <property type="entry name" value="Portal_HK97"/>
</dbReference>
<keyword evidence="2" id="KW-1185">Reference proteome</keyword>
<sequence length="398" mass="44757">MSKKKNIKRKQTRSTSKQDRSSFGLCVSDWDSIITDGYIPLSQNPEIISAVNKIANLVGTMTIYLMENRKNGDYRIKNALSKMVDVTPNPYMTRSTFIAGIVRCLLLEGDGNAVIFPSTKSGLLEGLYLLSPGTVSFIQDGFAYKMGYNGKYYSNDELIHVVMNPDPYYPWKGTGYRKSLKSVANTLNQASSTKKEFMESKWKPSIIVKVDSMTDEFSSKEGRSKLLEKYVLSNEAGEPWLIPADGFDVVQVKPLSLNDLAISSSVEMDKKTVASLLDVPPFVLGVGNFNRDEWNNFINTRINVICTAIQQAFTRSLLINPDWYFKFNRRSLMSYDLQTLSTVACDLMARGIISRNEARDSMDYSPREGLDELVMLENYIPAGMIADQKKLNQGGENK</sequence>
<name>A0A1Y4M075_9FIRM</name>
<dbReference type="NCBIfam" id="TIGR01537">
    <property type="entry name" value="portal_HK97"/>
    <property type="match status" value="1"/>
</dbReference>
<dbReference type="RefSeq" id="WP_087158739.1">
    <property type="nucleotide sequence ID" value="NZ_NFKM01000011.1"/>
</dbReference>
<reference evidence="2" key="1">
    <citation type="submission" date="2017-04" db="EMBL/GenBank/DDBJ databases">
        <title>Function of individual gut microbiota members based on whole genome sequencing of pure cultures obtained from chicken caecum.</title>
        <authorList>
            <person name="Medvecky M."/>
            <person name="Cejkova D."/>
            <person name="Polansky O."/>
            <person name="Karasova D."/>
            <person name="Kubasova T."/>
            <person name="Cizek A."/>
            <person name="Rychlik I."/>
        </authorList>
    </citation>
    <scope>NUCLEOTIDE SEQUENCE [LARGE SCALE GENOMIC DNA]</scope>
    <source>
        <strain evidence="2">An178</strain>
    </source>
</reference>
<dbReference type="AlphaFoldDB" id="A0A1Y4M075"/>
<dbReference type="Pfam" id="PF04860">
    <property type="entry name" value="Phage_portal"/>
    <property type="match status" value="1"/>
</dbReference>
<proteinExistence type="predicted"/>
<dbReference type="Proteomes" id="UP000195447">
    <property type="component" value="Unassembled WGS sequence"/>
</dbReference>